<keyword evidence="2" id="KW-1185">Reference proteome</keyword>
<dbReference type="InterPro" id="IPR052055">
    <property type="entry name" value="Hepadnavirus_pol/RT"/>
</dbReference>
<dbReference type="PANTHER" id="PTHR33050">
    <property type="entry name" value="REVERSE TRANSCRIPTASE DOMAIN-CONTAINING PROTEIN"/>
    <property type="match status" value="1"/>
</dbReference>
<sequence length="262" mass="30497">MGVLAFAEMAVVQRLRKRNSQPTFRQVRREYYFSRRQWGMTPALVLPLGRLKNRRQTWEVNSATSQLPRNMPRPISHKHHQLLRPWLRRGALSQAVQRTSPDPSLVVATDASGVIWVYQSEQGHQAPGIWTEVLRRRHINYRELYMVRERQERNQQVCNTAVQFIMDNSTAVRCISRQSTSRLEYILALTKTVFALATIRNLMLSEKHVPGKKNDWADALSRFRSTSVERHLRPQVFQSLSDRFGLPELDLFTSETTAQLST</sequence>
<accession>A0A5B7F0R9</accession>
<dbReference type="CDD" id="cd09275">
    <property type="entry name" value="RNase_HI_RT_DIRS1"/>
    <property type="match status" value="1"/>
</dbReference>
<reference evidence="1 2" key="1">
    <citation type="submission" date="2019-05" db="EMBL/GenBank/DDBJ databases">
        <title>Another draft genome of Portunus trituberculatus and its Hox gene families provides insights of decapod evolution.</title>
        <authorList>
            <person name="Jeong J.-H."/>
            <person name="Song I."/>
            <person name="Kim S."/>
            <person name="Choi T."/>
            <person name="Kim D."/>
            <person name="Ryu S."/>
            <person name="Kim W."/>
        </authorList>
    </citation>
    <scope>NUCLEOTIDE SEQUENCE [LARGE SCALE GENOMIC DNA]</scope>
    <source>
        <tissue evidence="1">Muscle</tissue>
    </source>
</reference>
<dbReference type="OrthoDB" id="7477527at2759"/>
<evidence type="ECO:0000313" key="2">
    <source>
        <dbReference type="Proteomes" id="UP000324222"/>
    </source>
</evidence>
<dbReference type="PANTHER" id="PTHR33050:SF7">
    <property type="entry name" value="RIBONUCLEASE H"/>
    <property type="match status" value="1"/>
</dbReference>
<name>A0A5B7F0R9_PORTR</name>
<comment type="caution">
    <text evidence="1">The sequence shown here is derived from an EMBL/GenBank/DDBJ whole genome shotgun (WGS) entry which is preliminary data.</text>
</comment>
<proteinExistence type="predicted"/>
<protein>
    <submittedName>
        <fullName evidence="1">Uncharacterized protein</fullName>
    </submittedName>
</protein>
<gene>
    <name evidence="1" type="ORF">E2C01_032315</name>
</gene>
<organism evidence="1 2">
    <name type="scientific">Portunus trituberculatus</name>
    <name type="common">Swimming crab</name>
    <name type="synonym">Neptunus trituberculatus</name>
    <dbReference type="NCBI Taxonomy" id="210409"/>
    <lineage>
        <taxon>Eukaryota</taxon>
        <taxon>Metazoa</taxon>
        <taxon>Ecdysozoa</taxon>
        <taxon>Arthropoda</taxon>
        <taxon>Crustacea</taxon>
        <taxon>Multicrustacea</taxon>
        <taxon>Malacostraca</taxon>
        <taxon>Eumalacostraca</taxon>
        <taxon>Eucarida</taxon>
        <taxon>Decapoda</taxon>
        <taxon>Pleocyemata</taxon>
        <taxon>Brachyura</taxon>
        <taxon>Eubrachyura</taxon>
        <taxon>Portunoidea</taxon>
        <taxon>Portunidae</taxon>
        <taxon>Portuninae</taxon>
        <taxon>Portunus</taxon>
    </lineage>
</organism>
<dbReference type="EMBL" id="VSRR010004176">
    <property type="protein sequence ID" value="MPC38799.1"/>
    <property type="molecule type" value="Genomic_DNA"/>
</dbReference>
<dbReference type="Proteomes" id="UP000324222">
    <property type="component" value="Unassembled WGS sequence"/>
</dbReference>
<evidence type="ECO:0000313" key="1">
    <source>
        <dbReference type="EMBL" id="MPC38799.1"/>
    </source>
</evidence>
<dbReference type="AlphaFoldDB" id="A0A5B7F0R9"/>